<dbReference type="AlphaFoldDB" id="A0A4V1J1D1"/>
<dbReference type="PANTHER" id="PTHR31157">
    <property type="entry name" value="SCP DOMAIN-CONTAINING PROTEIN"/>
    <property type="match status" value="1"/>
</dbReference>
<evidence type="ECO:0000259" key="2">
    <source>
        <dbReference type="Pfam" id="PF00188"/>
    </source>
</evidence>
<dbReference type="Proteomes" id="UP000278143">
    <property type="component" value="Unassembled WGS sequence"/>
</dbReference>
<dbReference type="PANTHER" id="PTHR31157:SF1">
    <property type="entry name" value="SCP DOMAIN-CONTAINING PROTEIN"/>
    <property type="match status" value="1"/>
</dbReference>
<dbReference type="EMBL" id="KZ990111">
    <property type="protein sequence ID" value="RKP24639.1"/>
    <property type="molecule type" value="Genomic_DNA"/>
</dbReference>
<proteinExistence type="predicted"/>
<organism evidence="3 4">
    <name type="scientific">Syncephalis pseudoplumigaleata</name>
    <dbReference type="NCBI Taxonomy" id="1712513"/>
    <lineage>
        <taxon>Eukaryota</taxon>
        <taxon>Fungi</taxon>
        <taxon>Fungi incertae sedis</taxon>
        <taxon>Zoopagomycota</taxon>
        <taxon>Zoopagomycotina</taxon>
        <taxon>Zoopagomycetes</taxon>
        <taxon>Zoopagales</taxon>
        <taxon>Piptocephalidaceae</taxon>
        <taxon>Syncephalis</taxon>
    </lineage>
</organism>
<feature type="chain" id="PRO_5020600999" description="SCP domain-containing protein" evidence="1">
    <location>
        <begin position="24"/>
        <end position="164"/>
    </location>
</feature>
<dbReference type="InterPro" id="IPR014044">
    <property type="entry name" value="CAP_dom"/>
</dbReference>
<evidence type="ECO:0000313" key="3">
    <source>
        <dbReference type="EMBL" id="RKP24639.1"/>
    </source>
</evidence>
<dbReference type="Pfam" id="PF00188">
    <property type="entry name" value="CAP"/>
    <property type="match status" value="1"/>
</dbReference>
<evidence type="ECO:0000256" key="1">
    <source>
        <dbReference type="SAM" id="SignalP"/>
    </source>
</evidence>
<keyword evidence="1" id="KW-0732">Signal</keyword>
<dbReference type="Gene3D" id="3.40.33.10">
    <property type="entry name" value="CAP"/>
    <property type="match status" value="1"/>
</dbReference>
<dbReference type="InterPro" id="IPR035940">
    <property type="entry name" value="CAP_sf"/>
</dbReference>
<evidence type="ECO:0000313" key="4">
    <source>
        <dbReference type="Proteomes" id="UP000278143"/>
    </source>
</evidence>
<gene>
    <name evidence="3" type="ORF">SYNPS1DRAFT_29600</name>
</gene>
<feature type="domain" description="SCP" evidence="2">
    <location>
        <begin position="35"/>
        <end position="147"/>
    </location>
</feature>
<sequence length="164" mass="18002">MRASTLAITLLATVAALAPSIAADDSIEVKQLLCAINKYRKQNNRPFLAFYSGLNGVAQTHNNLMAARNQLKWQFDDEAPLYDRIKDATKTDAWRATAQLVARGYASDDDFVKTMASDAGTKDIFNGNFTHVGVARNSTGQGPWWTQTLGYLADTQPTTVECPQ</sequence>
<feature type="signal peptide" evidence="1">
    <location>
        <begin position="1"/>
        <end position="23"/>
    </location>
</feature>
<dbReference type="SUPFAM" id="SSF55797">
    <property type="entry name" value="PR-1-like"/>
    <property type="match status" value="1"/>
</dbReference>
<name>A0A4V1J1D1_9FUNG</name>
<protein>
    <recommendedName>
        <fullName evidence="2">SCP domain-containing protein</fullName>
    </recommendedName>
</protein>
<keyword evidence="4" id="KW-1185">Reference proteome</keyword>
<dbReference type="OrthoDB" id="5582863at2759"/>
<reference evidence="4" key="1">
    <citation type="journal article" date="2018" name="Nat. Microbiol.">
        <title>Leveraging single-cell genomics to expand the fungal tree of life.</title>
        <authorList>
            <person name="Ahrendt S.R."/>
            <person name="Quandt C.A."/>
            <person name="Ciobanu D."/>
            <person name="Clum A."/>
            <person name="Salamov A."/>
            <person name="Andreopoulos B."/>
            <person name="Cheng J.F."/>
            <person name="Woyke T."/>
            <person name="Pelin A."/>
            <person name="Henrissat B."/>
            <person name="Reynolds N.K."/>
            <person name="Benny G.L."/>
            <person name="Smith M.E."/>
            <person name="James T.Y."/>
            <person name="Grigoriev I.V."/>
        </authorList>
    </citation>
    <scope>NUCLEOTIDE SEQUENCE [LARGE SCALE GENOMIC DNA]</scope>
    <source>
        <strain evidence="4">Benny S71-1</strain>
    </source>
</reference>
<accession>A0A4V1J1D1</accession>